<dbReference type="PANTHER" id="PTHR42879">
    <property type="entry name" value="3-OXOACYL-(ACYL-CARRIER-PROTEIN) REDUCTASE"/>
    <property type="match status" value="1"/>
</dbReference>
<dbReference type="GO" id="GO:0004316">
    <property type="term" value="F:3-oxoacyl-[acyl-carrier-protein] reductase (NADPH) activity"/>
    <property type="evidence" value="ECO:0007669"/>
    <property type="project" value="UniProtKB-EC"/>
</dbReference>
<dbReference type="EC" id="1.1.1.100" evidence="3"/>
<dbReference type="CDD" id="cd05233">
    <property type="entry name" value="SDR_c"/>
    <property type="match status" value="1"/>
</dbReference>
<dbReference type="RefSeq" id="WP_013629577.1">
    <property type="nucleotide sequence ID" value="NC_015174.1"/>
</dbReference>
<reference evidence="4" key="1">
    <citation type="submission" date="2011-02" db="EMBL/GenBank/DDBJ databases">
        <title>The complete genome of Planctomyces brasiliensis DSM 5305.</title>
        <authorList>
            <person name="Lucas S."/>
            <person name="Copeland A."/>
            <person name="Lapidus A."/>
            <person name="Bruce D."/>
            <person name="Goodwin L."/>
            <person name="Pitluck S."/>
            <person name="Kyrpides N."/>
            <person name="Mavromatis K."/>
            <person name="Pagani I."/>
            <person name="Ivanova N."/>
            <person name="Ovchinnikova G."/>
            <person name="Lu M."/>
            <person name="Detter J.C."/>
            <person name="Han C."/>
            <person name="Land M."/>
            <person name="Hauser L."/>
            <person name="Markowitz V."/>
            <person name="Cheng J.-F."/>
            <person name="Hugenholtz P."/>
            <person name="Woyke T."/>
            <person name="Wu D."/>
            <person name="Tindall B."/>
            <person name="Pomrenke H.G."/>
            <person name="Brambilla E."/>
            <person name="Klenk H.-P."/>
            <person name="Eisen J.A."/>
        </authorList>
    </citation>
    <scope>NUCLEOTIDE SEQUENCE [LARGE SCALE GENOMIC DNA]</scope>
    <source>
        <strain evidence="4">ATCC 49424 / DSM 5305 / JCM 21570 / NBRC 103401 / IFAM 1448</strain>
    </source>
</reference>
<gene>
    <name evidence="3" type="ordered locus">Plabr_3260</name>
</gene>
<dbReference type="HOGENOM" id="CLU_010194_1_2_0"/>
<dbReference type="eggNOG" id="COG1028">
    <property type="taxonomic scope" value="Bacteria"/>
</dbReference>
<evidence type="ECO:0000256" key="2">
    <source>
        <dbReference type="RuleBase" id="RU000363"/>
    </source>
</evidence>
<protein>
    <submittedName>
        <fullName evidence="3">3-oxoacyl-(Acyl-carrier-protein) reductase</fullName>
        <ecNumber evidence="3">1.1.1.100</ecNumber>
    </submittedName>
</protein>
<name>F0SKA0_RUBBR</name>
<evidence type="ECO:0000313" key="3">
    <source>
        <dbReference type="EMBL" id="ADY60857.1"/>
    </source>
</evidence>
<dbReference type="KEGG" id="pbs:Plabr_3260"/>
<organism evidence="3 4">
    <name type="scientific">Rubinisphaera brasiliensis (strain ATCC 49424 / DSM 5305 / JCM 21570 / IAM 15109 / NBRC 103401 / IFAM 1448)</name>
    <name type="common">Planctomyces brasiliensis</name>
    <dbReference type="NCBI Taxonomy" id="756272"/>
    <lineage>
        <taxon>Bacteria</taxon>
        <taxon>Pseudomonadati</taxon>
        <taxon>Planctomycetota</taxon>
        <taxon>Planctomycetia</taxon>
        <taxon>Planctomycetales</taxon>
        <taxon>Planctomycetaceae</taxon>
        <taxon>Rubinisphaera</taxon>
    </lineage>
</organism>
<evidence type="ECO:0000256" key="1">
    <source>
        <dbReference type="ARBA" id="ARBA00006484"/>
    </source>
</evidence>
<comment type="similarity">
    <text evidence="1 2">Belongs to the short-chain dehydrogenases/reductases (SDR) family.</text>
</comment>
<dbReference type="FunFam" id="3.40.50.720:FF:000084">
    <property type="entry name" value="Short-chain dehydrogenase reductase"/>
    <property type="match status" value="1"/>
</dbReference>
<dbReference type="PRINTS" id="PR00080">
    <property type="entry name" value="SDRFAMILY"/>
</dbReference>
<keyword evidence="3" id="KW-0560">Oxidoreductase</keyword>
<dbReference type="InterPro" id="IPR036291">
    <property type="entry name" value="NAD(P)-bd_dom_sf"/>
</dbReference>
<dbReference type="Gene3D" id="3.40.50.720">
    <property type="entry name" value="NAD(P)-binding Rossmann-like Domain"/>
    <property type="match status" value="1"/>
</dbReference>
<dbReference type="EMBL" id="CP002546">
    <property type="protein sequence ID" value="ADY60857.1"/>
    <property type="molecule type" value="Genomic_DNA"/>
</dbReference>
<keyword evidence="4" id="KW-1185">Reference proteome</keyword>
<dbReference type="SUPFAM" id="SSF51735">
    <property type="entry name" value="NAD(P)-binding Rossmann-fold domains"/>
    <property type="match status" value="1"/>
</dbReference>
<dbReference type="STRING" id="756272.Plabr_3260"/>
<dbReference type="AlphaFoldDB" id="F0SKA0"/>
<dbReference type="InterPro" id="IPR002347">
    <property type="entry name" value="SDR_fam"/>
</dbReference>
<proteinExistence type="inferred from homology"/>
<dbReference type="InterPro" id="IPR050259">
    <property type="entry name" value="SDR"/>
</dbReference>
<dbReference type="PRINTS" id="PR00081">
    <property type="entry name" value="GDHRDH"/>
</dbReference>
<sequence>MDLMLKDKRVLVTASSGGIGQEIARTFAAEGAEVIVNGRSQASVDSAVQSIRQSLPDARLSGLVADNGTKEGCDKTIAEYPDVDVLVNNLGIYEAADFFEIADEEWERFYEVNVLSGVRLSRHYLKKMLDRGTGRVIFVSSESGMNPTPEMAHYGMTKTAQLAISRSLAELTKGTAVTVNSVLPGPTRTESVEALIQNVIPESDPEVAEKRFLAENRPSTLLQRLIKPEEIASVVAFTASERAAAINGATVRADGGVVRLVF</sequence>
<dbReference type="OrthoDB" id="9804774at2"/>
<accession>F0SKA0</accession>
<evidence type="ECO:0000313" key="4">
    <source>
        <dbReference type="Proteomes" id="UP000006860"/>
    </source>
</evidence>
<dbReference type="Pfam" id="PF00106">
    <property type="entry name" value="adh_short"/>
    <property type="match status" value="1"/>
</dbReference>
<dbReference type="Proteomes" id="UP000006860">
    <property type="component" value="Chromosome"/>
</dbReference>